<proteinExistence type="predicted"/>
<gene>
    <name evidence="1" type="ORF">TBRA_LOCUS9957</name>
</gene>
<accession>A0A6H5IQU8</accession>
<name>A0A6H5IQU8_9HYME</name>
<dbReference type="EMBL" id="CADCXV010000894">
    <property type="protein sequence ID" value="CAB0038166.1"/>
    <property type="molecule type" value="Genomic_DNA"/>
</dbReference>
<reference evidence="1 2" key="1">
    <citation type="submission" date="2020-02" db="EMBL/GenBank/DDBJ databases">
        <authorList>
            <person name="Ferguson B K."/>
        </authorList>
    </citation>
    <scope>NUCLEOTIDE SEQUENCE [LARGE SCALE GENOMIC DNA]</scope>
</reference>
<evidence type="ECO:0000313" key="2">
    <source>
        <dbReference type="Proteomes" id="UP000479190"/>
    </source>
</evidence>
<dbReference type="Proteomes" id="UP000479190">
    <property type="component" value="Unassembled WGS sequence"/>
</dbReference>
<dbReference type="AlphaFoldDB" id="A0A6H5IQU8"/>
<protein>
    <submittedName>
        <fullName evidence="1">Uncharacterized protein</fullName>
    </submittedName>
</protein>
<evidence type="ECO:0000313" key="1">
    <source>
        <dbReference type="EMBL" id="CAB0038166.1"/>
    </source>
</evidence>
<sequence>MTIAALVHCQNLPNHSPLQAASLVCARFALIVLIKTTHYACLARLIQMANDCFILLVFINFYNFILDCPKNTITNTRKMNCPARLYFKLSNDGKYYVLLNMTHHSFHKDLVFPSGIVNYSGKDIEKAGPIRTVRISNVHRCSSVTSQLIPTSYIYCYQCCGQRGQVQGHG</sequence>
<keyword evidence="2" id="KW-1185">Reference proteome</keyword>
<organism evidence="1 2">
    <name type="scientific">Trichogramma brassicae</name>
    <dbReference type="NCBI Taxonomy" id="86971"/>
    <lineage>
        <taxon>Eukaryota</taxon>
        <taxon>Metazoa</taxon>
        <taxon>Ecdysozoa</taxon>
        <taxon>Arthropoda</taxon>
        <taxon>Hexapoda</taxon>
        <taxon>Insecta</taxon>
        <taxon>Pterygota</taxon>
        <taxon>Neoptera</taxon>
        <taxon>Endopterygota</taxon>
        <taxon>Hymenoptera</taxon>
        <taxon>Apocrita</taxon>
        <taxon>Proctotrupomorpha</taxon>
        <taxon>Chalcidoidea</taxon>
        <taxon>Trichogrammatidae</taxon>
        <taxon>Trichogramma</taxon>
    </lineage>
</organism>